<protein>
    <submittedName>
        <fullName evidence="2">Integrase catalytic region</fullName>
    </submittedName>
</protein>
<reference evidence="2" key="1">
    <citation type="submission" date="2013-08" db="EMBL/GenBank/DDBJ databases">
        <authorList>
            <person name="Mendez C."/>
            <person name="Richter M."/>
            <person name="Ferrer M."/>
            <person name="Sanchez J."/>
        </authorList>
    </citation>
    <scope>NUCLEOTIDE SEQUENCE</scope>
</reference>
<sequence length="76" mass="8784">MIDPYLLEGVSIEQPHPVWATDISYLPMTHGFLYLMAILNFLMSCLDQSFRSDFDVRQRYGITQIFLALCILRLAA</sequence>
<proteinExistence type="predicted"/>
<reference evidence="2" key="2">
    <citation type="journal article" date="2014" name="ISME J.">
        <title>Microbial stratification in low pH oxic and suboxic macroscopic growths along an acid mine drainage.</title>
        <authorList>
            <person name="Mendez-Garcia C."/>
            <person name="Mesa V."/>
            <person name="Sprenger R.R."/>
            <person name="Richter M."/>
            <person name="Diez M.S."/>
            <person name="Solano J."/>
            <person name="Bargiela R."/>
            <person name="Golyshina O.V."/>
            <person name="Manteca A."/>
            <person name="Ramos J.L."/>
            <person name="Gallego J.R."/>
            <person name="Llorente I."/>
            <person name="Martins Dos Santos V.A."/>
            <person name="Jensen O.N."/>
            <person name="Pelaez A.I."/>
            <person name="Sanchez J."/>
            <person name="Ferrer M."/>
        </authorList>
    </citation>
    <scope>NUCLEOTIDE SEQUENCE</scope>
</reference>
<keyword evidence="1" id="KW-1133">Transmembrane helix</keyword>
<name>T0ZYW6_9ZZZZ</name>
<organism evidence="2">
    <name type="scientific">mine drainage metagenome</name>
    <dbReference type="NCBI Taxonomy" id="410659"/>
    <lineage>
        <taxon>unclassified sequences</taxon>
        <taxon>metagenomes</taxon>
        <taxon>ecological metagenomes</taxon>
    </lineage>
</organism>
<comment type="caution">
    <text evidence="2">The sequence shown here is derived from an EMBL/GenBank/DDBJ whole genome shotgun (WGS) entry which is preliminary data.</text>
</comment>
<dbReference type="AlphaFoldDB" id="T0ZYW6"/>
<evidence type="ECO:0000313" key="2">
    <source>
        <dbReference type="EMBL" id="EQD53411.1"/>
    </source>
</evidence>
<accession>T0ZYW6</accession>
<keyword evidence="1" id="KW-0472">Membrane</keyword>
<feature type="transmembrane region" description="Helical" evidence="1">
    <location>
        <begin position="25"/>
        <end position="46"/>
    </location>
</feature>
<keyword evidence="1" id="KW-0812">Transmembrane</keyword>
<gene>
    <name evidence="2" type="ORF">B1B_10261</name>
</gene>
<dbReference type="EMBL" id="AUZY01006738">
    <property type="protein sequence ID" value="EQD53411.1"/>
    <property type="molecule type" value="Genomic_DNA"/>
</dbReference>
<evidence type="ECO:0000256" key="1">
    <source>
        <dbReference type="SAM" id="Phobius"/>
    </source>
</evidence>